<name>A0A4Z2JHN0_9TELE</name>
<sequence>MLLLCLCALRTHVLDLAEWFAVAHRLQVEASACQPQSVDVFSLDDKGRKNALVFFHLGSPPRWLCATILPPRGRDSRSPLSTAPPTGSQPLSDILQSLLKLQQRQAISLVLRLSTRCSSEMFKKLESILTARFSQFQLRCLLEPVLHACIQLERFPLNDMLKVFSPCLLQRPLPYFLHVKGFPSVDQAFETPMESLLYKWAKGPLGRDSFTPPESLLTASRRSLAVHYVVLFFLCRCPTQQNLRFGFKRRRRYGAVRGTRFLKLGHASWRAAQQERECLQKMVQIILPVMQRVHSLPAVLTGLVSEVWEVLQKPVRACRNPEMQQSRLGGFRAPL</sequence>
<accession>A0A4Z2JHN0</accession>
<organism evidence="2 3">
    <name type="scientific">Liparis tanakae</name>
    <name type="common">Tanaka's snailfish</name>
    <dbReference type="NCBI Taxonomy" id="230148"/>
    <lineage>
        <taxon>Eukaryota</taxon>
        <taxon>Metazoa</taxon>
        <taxon>Chordata</taxon>
        <taxon>Craniata</taxon>
        <taxon>Vertebrata</taxon>
        <taxon>Euteleostomi</taxon>
        <taxon>Actinopterygii</taxon>
        <taxon>Neopterygii</taxon>
        <taxon>Teleostei</taxon>
        <taxon>Neoteleostei</taxon>
        <taxon>Acanthomorphata</taxon>
        <taxon>Eupercaria</taxon>
        <taxon>Perciformes</taxon>
        <taxon>Cottioidei</taxon>
        <taxon>Cottales</taxon>
        <taxon>Liparidae</taxon>
        <taxon>Liparis</taxon>
    </lineage>
</organism>
<feature type="signal peptide" evidence="1">
    <location>
        <begin position="1"/>
        <end position="16"/>
    </location>
</feature>
<dbReference type="Proteomes" id="UP000314294">
    <property type="component" value="Unassembled WGS sequence"/>
</dbReference>
<feature type="chain" id="PRO_5021304405" evidence="1">
    <location>
        <begin position="17"/>
        <end position="335"/>
    </location>
</feature>
<evidence type="ECO:0000256" key="1">
    <source>
        <dbReference type="SAM" id="SignalP"/>
    </source>
</evidence>
<comment type="caution">
    <text evidence="2">The sequence shown here is derived from an EMBL/GenBank/DDBJ whole genome shotgun (WGS) entry which is preliminary data.</text>
</comment>
<dbReference type="EMBL" id="SRLO01000004">
    <property type="protein sequence ID" value="TNN88772.1"/>
    <property type="molecule type" value="Genomic_DNA"/>
</dbReference>
<proteinExistence type="predicted"/>
<protein>
    <submittedName>
        <fullName evidence="2">Uncharacterized protein</fullName>
    </submittedName>
</protein>
<keyword evidence="1" id="KW-0732">Signal</keyword>
<dbReference type="AlphaFoldDB" id="A0A4Z2JHN0"/>
<evidence type="ECO:0000313" key="3">
    <source>
        <dbReference type="Proteomes" id="UP000314294"/>
    </source>
</evidence>
<keyword evidence="3" id="KW-1185">Reference proteome</keyword>
<gene>
    <name evidence="2" type="ORF">EYF80_001104</name>
</gene>
<reference evidence="2 3" key="1">
    <citation type="submission" date="2019-03" db="EMBL/GenBank/DDBJ databases">
        <title>First draft genome of Liparis tanakae, snailfish: a comprehensive survey of snailfish specific genes.</title>
        <authorList>
            <person name="Kim W."/>
            <person name="Song I."/>
            <person name="Jeong J.-H."/>
            <person name="Kim D."/>
            <person name="Kim S."/>
            <person name="Ryu S."/>
            <person name="Song J.Y."/>
            <person name="Lee S.K."/>
        </authorList>
    </citation>
    <scope>NUCLEOTIDE SEQUENCE [LARGE SCALE GENOMIC DNA]</scope>
    <source>
        <tissue evidence="2">Muscle</tissue>
    </source>
</reference>
<evidence type="ECO:0000313" key="2">
    <source>
        <dbReference type="EMBL" id="TNN88772.1"/>
    </source>
</evidence>